<proteinExistence type="predicted"/>
<dbReference type="EMBL" id="BNAW01000011">
    <property type="protein sequence ID" value="GHG11836.1"/>
    <property type="molecule type" value="Genomic_DNA"/>
</dbReference>
<name>A0ABQ3KB95_9PSEU</name>
<evidence type="ECO:0000313" key="1">
    <source>
        <dbReference type="EMBL" id="GHG11836.1"/>
    </source>
</evidence>
<reference evidence="2" key="1">
    <citation type="journal article" date="2019" name="Int. J. Syst. Evol. Microbiol.">
        <title>The Global Catalogue of Microorganisms (GCM) 10K type strain sequencing project: providing services to taxonomists for standard genome sequencing and annotation.</title>
        <authorList>
            <consortium name="The Broad Institute Genomics Platform"/>
            <consortium name="The Broad Institute Genome Sequencing Center for Infectious Disease"/>
            <person name="Wu L."/>
            <person name="Ma J."/>
        </authorList>
    </citation>
    <scope>NUCLEOTIDE SEQUENCE [LARGE SCALE GENOMIC DNA]</scope>
    <source>
        <strain evidence="2">CGMCC 4.7680</strain>
    </source>
</reference>
<evidence type="ECO:0000313" key="2">
    <source>
        <dbReference type="Proteomes" id="UP000649955"/>
    </source>
</evidence>
<accession>A0ABQ3KB95</accession>
<organism evidence="1 2">
    <name type="scientific">Amycolatopsis bullii</name>
    <dbReference type="NCBI Taxonomy" id="941987"/>
    <lineage>
        <taxon>Bacteria</taxon>
        <taxon>Bacillati</taxon>
        <taxon>Actinomycetota</taxon>
        <taxon>Actinomycetes</taxon>
        <taxon>Pseudonocardiales</taxon>
        <taxon>Pseudonocardiaceae</taxon>
        <taxon>Amycolatopsis</taxon>
    </lineage>
</organism>
<keyword evidence="2" id="KW-1185">Reference proteome</keyword>
<sequence>MRLVEAVAAGAAGLGVDRRAGLLQGADVPFDGAHADLESVREPARAAWPRRDGAKFFDDAVETIGPVHADHCKEEV</sequence>
<gene>
    <name evidence="1" type="ORF">GCM10017567_31330</name>
</gene>
<dbReference type="Proteomes" id="UP000649955">
    <property type="component" value="Unassembled WGS sequence"/>
</dbReference>
<comment type="caution">
    <text evidence="1">The sequence shown here is derived from an EMBL/GenBank/DDBJ whole genome shotgun (WGS) entry which is preliminary data.</text>
</comment>
<protein>
    <submittedName>
        <fullName evidence="1">Uncharacterized protein</fullName>
    </submittedName>
</protein>